<gene>
    <name evidence="3" type="ORF">GCM10007423_27290</name>
</gene>
<dbReference type="Proteomes" id="UP000600214">
    <property type="component" value="Unassembled WGS sequence"/>
</dbReference>
<accession>A0ABQ1YR43</accession>
<comment type="caution">
    <text evidence="3">The sequence shown here is derived from an EMBL/GenBank/DDBJ whole genome shotgun (WGS) entry which is preliminary data.</text>
</comment>
<evidence type="ECO:0000256" key="1">
    <source>
        <dbReference type="SAM" id="SignalP"/>
    </source>
</evidence>
<evidence type="ECO:0000259" key="2">
    <source>
        <dbReference type="Pfam" id="PF18962"/>
    </source>
</evidence>
<reference evidence="4" key="1">
    <citation type="journal article" date="2019" name="Int. J. Syst. Evol. Microbiol.">
        <title>The Global Catalogue of Microorganisms (GCM) 10K type strain sequencing project: providing services to taxonomists for standard genome sequencing and annotation.</title>
        <authorList>
            <consortium name="The Broad Institute Genomics Platform"/>
            <consortium name="The Broad Institute Genome Sequencing Center for Infectious Disease"/>
            <person name="Wu L."/>
            <person name="Ma J."/>
        </authorList>
    </citation>
    <scope>NUCLEOTIDE SEQUENCE [LARGE SCALE GENOMIC DNA]</scope>
    <source>
        <strain evidence="4">CGMCC 1.15288</strain>
    </source>
</reference>
<evidence type="ECO:0000313" key="3">
    <source>
        <dbReference type="EMBL" id="GGH35566.1"/>
    </source>
</evidence>
<proteinExistence type="predicted"/>
<keyword evidence="4" id="KW-1185">Reference proteome</keyword>
<protein>
    <recommendedName>
        <fullName evidence="2">Secretion system C-terminal sorting domain-containing protein</fullName>
    </recommendedName>
</protein>
<organism evidence="3 4">
    <name type="scientific">Dyadobacter endophyticus</name>
    <dbReference type="NCBI Taxonomy" id="1749036"/>
    <lineage>
        <taxon>Bacteria</taxon>
        <taxon>Pseudomonadati</taxon>
        <taxon>Bacteroidota</taxon>
        <taxon>Cytophagia</taxon>
        <taxon>Cytophagales</taxon>
        <taxon>Spirosomataceae</taxon>
        <taxon>Dyadobacter</taxon>
    </lineage>
</organism>
<sequence length="158" mass="17157">MKRSIKLLIFALAASTVGMANAQELQHSQLDFVRNGSLLTVRSPSGKDIGTVDLEKPAVKGKVIAFTYSAKKKQKIESVASSINIFPNPASKEVNLQFKGSWKYPVDVQIFDKSGNTLQATQLKSAEQPLNVESLAQGFYILKAQSGNASAMEKLVVQ</sequence>
<dbReference type="EMBL" id="BMIA01000002">
    <property type="protein sequence ID" value="GGH35566.1"/>
    <property type="molecule type" value="Genomic_DNA"/>
</dbReference>
<dbReference type="RefSeq" id="WP_188932932.1">
    <property type="nucleotide sequence ID" value="NZ_BMIA01000002.1"/>
</dbReference>
<keyword evidence="1" id="KW-0732">Signal</keyword>
<evidence type="ECO:0000313" key="4">
    <source>
        <dbReference type="Proteomes" id="UP000600214"/>
    </source>
</evidence>
<dbReference type="InterPro" id="IPR026444">
    <property type="entry name" value="Secre_tail"/>
</dbReference>
<feature type="domain" description="Secretion system C-terminal sorting" evidence="2">
    <location>
        <begin position="85"/>
        <end position="157"/>
    </location>
</feature>
<dbReference type="NCBIfam" id="TIGR04183">
    <property type="entry name" value="Por_Secre_tail"/>
    <property type="match status" value="1"/>
</dbReference>
<feature type="chain" id="PRO_5045748673" description="Secretion system C-terminal sorting domain-containing protein" evidence="1">
    <location>
        <begin position="23"/>
        <end position="158"/>
    </location>
</feature>
<name>A0ABQ1YR43_9BACT</name>
<dbReference type="Pfam" id="PF18962">
    <property type="entry name" value="Por_Secre_tail"/>
    <property type="match status" value="1"/>
</dbReference>
<feature type="signal peptide" evidence="1">
    <location>
        <begin position="1"/>
        <end position="22"/>
    </location>
</feature>